<dbReference type="PROSITE" id="PS00345">
    <property type="entry name" value="ETS_DOMAIN_1"/>
    <property type="match status" value="1"/>
</dbReference>
<evidence type="ECO:0000256" key="3">
    <source>
        <dbReference type="RuleBase" id="RU004019"/>
    </source>
</evidence>
<dbReference type="Gene3D" id="1.10.10.10">
    <property type="entry name" value="Winged helix-like DNA-binding domain superfamily/Winged helix DNA-binding domain"/>
    <property type="match status" value="1"/>
</dbReference>
<keyword evidence="2 3" id="KW-0238">DNA-binding</keyword>
<evidence type="ECO:0000256" key="2">
    <source>
        <dbReference type="ARBA" id="ARBA00023125"/>
    </source>
</evidence>
<name>A0ABN8PTF5_9CNID</name>
<protein>
    <recommendedName>
        <fullName evidence="4">ETS domain-containing protein</fullName>
    </recommendedName>
</protein>
<feature type="domain" description="ETS" evidence="4">
    <location>
        <begin position="36"/>
        <end position="116"/>
    </location>
</feature>
<accession>A0ABN8PTF5</accession>
<dbReference type="InterPro" id="IPR000418">
    <property type="entry name" value="Ets_dom"/>
</dbReference>
<dbReference type="InterPro" id="IPR036388">
    <property type="entry name" value="WH-like_DNA-bd_sf"/>
</dbReference>
<evidence type="ECO:0000313" key="5">
    <source>
        <dbReference type="EMBL" id="CAH3150510.1"/>
    </source>
</evidence>
<dbReference type="InterPro" id="IPR036390">
    <property type="entry name" value="WH_DNA-bd_sf"/>
</dbReference>
<dbReference type="PROSITE" id="PS50061">
    <property type="entry name" value="ETS_DOMAIN_3"/>
    <property type="match status" value="1"/>
</dbReference>
<evidence type="ECO:0000259" key="4">
    <source>
        <dbReference type="PROSITE" id="PS50061"/>
    </source>
</evidence>
<dbReference type="SMART" id="SM00413">
    <property type="entry name" value="ETS"/>
    <property type="match status" value="1"/>
</dbReference>
<organism evidence="5 6">
    <name type="scientific">Porites lobata</name>
    <dbReference type="NCBI Taxonomy" id="104759"/>
    <lineage>
        <taxon>Eukaryota</taxon>
        <taxon>Metazoa</taxon>
        <taxon>Cnidaria</taxon>
        <taxon>Anthozoa</taxon>
        <taxon>Hexacorallia</taxon>
        <taxon>Scleractinia</taxon>
        <taxon>Fungiina</taxon>
        <taxon>Poritidae</taxon>
        <taxon>Porites</taxon>
    </lineage>
</organism>
<dbReference type="SUPFAM" id="SSF46785">
    <property type="entry name" value="Winged helix' DNA-binding domain"/>
    <property type="match status" value="1"/>
</dbReference>
<proteinExistence type="inferred from homology"/>
<dbReference type="Pfam" id="PF00178">
    <property type="entry name" value="Ets"/>
    <property type="match status" value="1"/>
</dbReference>
<evidence type="ECO:0000313" key="6">
    <source>
        <dbReference type="Proteomes" id="UP001159405"/>
    </source>
</evidence>
<comment type="subcellular location">
    <subcellularLocation>
        <location evidence="3">Nucleus</location>
    </subcellularLocation>
</comment>
<keyword evidence="3" id="KW-0539">Nucleus</keyword>
<sequence>MSFVWKTDADFEYLLVPNASCHFESDLLENTLKTRPQLFEFILDILSNPYMSSIMSWEGTDGQFVIIRPDHVARLWGERNGRRNMTYQKFSRALRYYYHKKVLTKIRGQKYTYKFNLQELERRYGYTDILPLATSESHGNGGRIISPSGARICDVLPASSHVMKFASHEIPDTPFEPFVYSHCFPFFFDFNQD</sequence>
<gene>
    <name evidence="5" type="ORF">PLOB_00047635</name>
</gene>
<reference evidence="5 6" key="1">
    <citation type="submission" date="2022-05" db="EMBL/GenBank/DDBJ databases">
        <authorList>
            <consortium name="Genoscope - CEA"/>
            <person name="William W."/>
        </authorList>
    </citation>
    <scope>NUCLEOTIDE SEQUENCE [LARGE SCALE GENOMIC DNA]</scope>
</reference>
<comment type="caution">
    <text evidence="5">The sequence shown here is derived from an EMBL/GenBank/DDBJ whole genome shotgun (WGS) entry which is preliminary data.</text>
</comment>
<dbReference type="PRINTS" id="PR00454">
    <property type="entry name" value="ETSDOMAIN"/>
</dbReference>
<dbReference type="InterPro" id="IPR046328">
    <property type="entry name" value="ETS_fam"/>
</dbReference>
<dbReference type="Proteomes" id="UP001159405">
    <property type="component" value="Unassembled WGS sequence"/>
</dbReference>
<dbReference type="PANTHER" id="PTHR11849">
    <property type="entry name" value="ETS"/>
    <property type="match status" value="1"/>
</dbReference>
<comment type="similarity">
    <text evidence="1 3">Belongs to the ETS family.</text>
</comment>
<dbReference type="EMBL" id="CALNXK010000089">
    <property type="protein sequence ID" value="CAH3150510.1"/>
    <property type="molecule type" value="Genomic_DNA"/>
</dbReference>
<keyword evidence="6" id="KW-1185">Reference proteome</keyword>
<evidence type="ECO:0000256" key="1">
    <source>
        <dbReference type="ARBA" id="ARBA00005562"/>
    </source>
</evidence>